<dbReference type="Pfam" id="PF00563">
    <property type="entry name" value="EAL"/>
    <property type="match status" value="1"/>
</dbReference>
<dbReference type="EMBL" id="MSDQ01000006">
    <property type="protein sequence ID" value="OLO12641.1"/>
    <property type="molecule type" value="Genomic_DNA"/>
</dbReference>
<dbReference type="PANTHER" id="PTHR33121:SF19">
    <property type="entry name" value="CYCLIC DI-GMP PHOSPHODIESTERASE PA2567"/>
    <property type="match status" value="1"/>
</dbReference>
<dbReference type="SMART" id="SM00267">
    <property type="entry name" value="GGDEF"/>
    <property type="match status" value="1"/>
</dbReference>
<evidence type="ECO:0000256" key="1">
    <source>
        <dbReference type="SAM" id="Phobius"/>
    </source>
</evidence>
<dbReference type="InterPro" id="IPR001638">
    <property type="entry name" value="Solute-binding_3/MltF_N"/>
</dbReference>
<dbReference type="Gene3D" id="3.40.190.10">
    <property type="entry name" value="Periplasmic binding protein-like II"/>
    <property type="match status" value="2"/>
</dbReference>
<keyword evidence="1" id="KW-0472">Membrane</keyword>
<dbReference type="InterPro" id="IPR050706">
    <property type="entry name" value="Cyclic-di-GMP_PDE-like"/>
</dbReference>
<evidence type="ECO:0000259" key="2">
    <source>
        <dbReference type="PROSITE" id="PS50883"/>
    </source>
</evidence>
<dbReference type="SUPFAM" id="SSF53850">
    <property type="entry name" value="Periplasmic binding protein-like II"/>
    <property type="match status" value="1"/>
</dbReference>
<sequence length="741" mass="83008">MLLSRDGQRFLLGLVAGLLLVLAGSLPMSALGYLHPDRSDDLVFAGSSTYPPFQWLDDQGQARGFVIDLQDSMAQLGGVKAEHRLTAWEQALQAVESGEADAIALFASEPRRQQYDFTDPFYYQFHSIFSHAEGEHFSNLDALRGQTVAVTTGSYAQGQLSGEYPDIRLHSVTSERACILAVHAGEADACVEATLSAKRHAADFDVRNTSAPFWPRPYVFAVRKGNDDLLEWLNFQLAAMQADGTYFAVYQKWLPELEWRKPTIADHLNTLAWIITPILLSALLGFIVAWALKRQVAWRTRQLTAELQSRRRLEKQLRDQAEYDAATGLPSRQAFINGLEHRLSEAPGWSPTLIHLRLQSLESVTSTFGRTGHEKLLKDFSHHLERLDFPLVSHFGSGTFAIIAPEGLSPEDAYARLAVSFDIEGLNVDPGIVMGISIGRADDDNDSAAAHAEELLRRALTAFSSAYAKDSTWCVYTPELQPNPRNLILLHDFRQHGTRDMHLVYQPKLDLASGRIREAEALIRWQHPRLGFISPGHFIPLLEKAGMITRLTRWVIEEAIEELARCRTRDPDFVICINIAAQDLSDDAGLVDFLRDKRTLSRLQGLRLEITETGVIQDHDHTQRVIAALREDGIYCAVDDFGTGYASLSYLSRFAIEEVKLDRSFIRNMRENRRDYAIVASTIELAHTLGLTVTAEGIEDQATLKALAELGCDTAQGYVISHPIAAEEMYQMVGRHYLERI</sequence>
<dbReference type="SUPFAM" id="SSF55073">
    <property type="entry name" value="Nucleotide cyclase"/>
    <property type="match status" value="1"/>
</dbReference>
<dbReference type="InterPro" id="IPR000160">
    <property type="entry name" value="GGDEF_dom"/>
</dbReference>
<dbReference type="SMART" id="SM00052">
    <property type="entry name" value="EAL"/>
    <property type="match status" value="1"/>
</dbReference>
<protein>
    <recommendedName>
        <fullName evidence="2">EAL domain-containing protein</fullName>
    </recommendedName>
</protein>
<dbReference type="GO" id="GO:0071111">
    <property type="term" value="F:cyclic-guanylate-specific phosphodiesterase activity"/>
    <property type="evidence" value="ECO:0007669"/>
    <property type="project" value="InterPro"/>
</dbReference>
<gene>
    <name evidence="3" type="ORF">BTW10_04040</name>
</gene>
<keyword evidence="1" id="KW-1133">Transmembrane helix</keyword>
<dbReference type="SUPFAM" id="SSF141868">
    <property type="entry name" value="EAL domain-like"/>
    <property type="match status" value="1"/>
</dbReference>
<proteinExistence type="predicted"/>
<dbReference type="SMART" id="SM00062">
    <property type="entry name" value="PBPb"/>
    <property type="match status" value="1"/>
</dbReference>
<feature type="transmembrane region" description="Helical" evidence="1">
    <location>
        <begin position="271"/>
        <end position="292"/>
    </location>
</feature>
<dbReference type="InterPro" id="IPR001633">
    <property type="entry name" value="EAL_dom"/>
</dbReference>
<dbReference type="Pfam" id="PF00497">
    <property type="entry name" value="SBP_bac_3"/>
    <property type="match status" value="1"/>
</dbReference>
<evidence type="ECO:0000313" key="3">
    <source>
        <dbReference type="EMBL" id="OLO12641.1"/>
    </source>
</evidence>
<dbReference type="CDD" id="cd01948">
    <property type="entry name" value="EAL"/>
    <property type="match status" value="1"/>
</dbReference>
<reference evidence="3 4" key="1">
    <citation type="submission" date="2016-12" db="EMBL/GenBank/DDBJ databases">
        <title>Draft genome sequences of strains Salinicola socius SMB35, Salinicola sp. MH3R3-1 and Chromohalobacter sp. SMB17 from the Verkhnekamsk potash mining region of Russia.</title>
        <authorList>
            <person name="Mavrodi D.V."/>
            <person name="Olsson B.E."/>
            <person name="Korsakova E.S."/>
            <person name="Pyankova A."/>
            <person name="Mavrodi O.V."/>
            <person name="Plotnikova E.G."/>
        </authorList>
    </citation>
    <scope>NUCLEOTIDE SEQUENCE [LARGE SCALE GENOMIC DNA]</scope>
    <source>
        <strain evidence="3 4">SMB17</strain>
    </source>
</reference>
<dbReference type="AlphaFoldDB" id="A0A1Q8TG41"/>
<organism evidence="3 4">
    <name type="scientific">Chromohalobacter japonicus</name>
    <dbReference type="NCBI Taxonomy" id="223900"/>
    <lineage>
        <taxon>Bacteria</taxon>
        <taxon>Pseudomonadati</taxon>
        <taxon>Pseudomonadota</taxon>
        <taxon>Gammaproteobacteria</taxon>
        <taxon>Oceanospirillales</taxon>
        <taxon>Halomonadaceae</taxon>
        <taxon>Chromohalobacter</taxon>
    </lineage>
</organism>
<dbReference type="InterPro" id="IPR029787">
    <property type="entry name" value="Nucleotide_cyclase"/>
</dbReference>
<dbReference type="Gene3D" id="3.20.20.450">
    <property type="entry name" value="EAL domain"/>
    <property type="match status" value="1"/>
</dbReference>
<accession>A0A1Q8TG41</accession>
<keyword evidence="1" id="KW-0812">Transmembrane</keyword>
<dbReference type="Proteomes" id="UP000186806">
    <property type="component" value="Unassembled WGS sequence"/>
</dbReference>
<dbReference type="CDD" id="cd13704">
    <property type="entry name" value="PBP2_HisK"/>
    <property type="match status" value="1"/>
</dbReference>
<dbReference type="RefSeq" id="WP_075368282.1">
    <property type="nucleotide sequence ID" value="NZ_MSDQ01000006.1"/>
</dbReference>
<comment type="caution">
    <text evidence="3">The sequence shown here is derived from an EMBL/GenBank/DDBJ whole genome shotgun (WGS) entry which is preliminary data.</text>
</comment>
<keyword evidence="4" id="KW-1185">Reference proteome</keyword>
<evidence type="ECO:0000313" key="4">
    <source>
        <dbReference type="Proteomes" id="UP000186806"/>
    </source>
</evidence>
<dbReference type="InterPro" id="IPR035919">
    <property type="entry name" value="EAL_sf"/>
</dbReference>
<dbReference type="Gene3D" id="3.30.70.270">
    <property type="match status" value="1"/>
</dbReference>
<feature type="domain" description="EAL" evidence="2">
    <location>
        <begin position="483"/>
        <end position="737"/>
    </location>
</feature>
<dbReference type="PANTHER" id="PTHR33121">
    <property type="entry name" value="CYCLIC DI-GMP PHOSPHODIESTERASE PDEF"/>
    <property type="match status" value="1"/>
</dbReference>
<dbReference type="PROSITE" id="PS50883">
    <property type="entry name" value="EAL"/>
    <property type="match status" value="1"/>
</dbReference>
<dbReference type="InterPro" id="IPR043128">
    <property type="entry name" value="Rev_trsase/Diguanyl_cyclase"/>
</dbReference>
<dbReference type="Pfam" id="PF00990">
    <property type="entry name" value="GGDEF"/>
    <property type="match status" value="1"/>
</dbReference>
<name>A0A1Q8TG41_9GAMM</name>